<dbReference type="Proteomes" id="UP001205105">
    <property type="component" value="Unassembled WGS sequence"/>
</dbReference>
<sequence>MPPSPLSRYLAETAFSEKKDMIRALDRAATERATTPAAQLSRLAGRASGWAGKAVVTQPQAGSSRRGFKGLFACFGR</sequence>
<proteinExistence type="predicted"/>
<name>A0AAD5DU22_9CHLO</name>
<keyword evidence="2" id="KW-1185">Reference proteome</keyword>
<protein>
    <submittedName>
        <fullName evidence="1">Uncharacterized protein</fullName>
    </submittedName>
</protein>
<reference evidence="1" key="1">
    <citation type="submission" date="2020-11" db="EMBL/GenBank/DDBJ databases">
        <title>Chlorella ohadii genome sequencing and assembly.</title>
        <authorList>
            <person name="Murik O."/>
            <person name="Treves H."/>
            <person name="Kedem I."/>
            <person name="Shotland Y."/>
            <person name="Kaplan A."/>
        </authorList>
    </citation>
    <scope>NUCLEOTIDE SEQUENCE</scope>
    <source>
        <strain evidence="1">1</strain>
    </source>
</reference>
<dbReference type="EMBL" id="JADXDR010000053">
    <property type="protein sequence ID" value="KAI7842409.1"/>
    <property type="molecule type" value="Genomic_DNA"/>
</dbReference>
<accession>A0AAD5DU22</accession>
<comment type="caution">
    <text evidence="1">The sequence shown here is derived from an EMBL/GenBank/DDBJ whole genome shotgun (WGS) entry which is preliminary data.</text>
</comment>
<evidence type="ECO:0000313" key="2">
    <source>
        <dbReference type="Proteomes" id="UP001205105"/>
    </source>
</evidence>
<gene>
    <name evidence="1" type="ORF">COHA_004048</name>
</gene>
<evidence type="ECO:0000313" key="1">
    <source>
        <dbReference type="EMBL" id="KAI7842409.1"/>
    </source>
</evidence>
<organism evidence="1 2">
    <name type="scientific">Chlorella ohadii</name>
    <dbReference type="NCBI Taxonomy" id="2649997"/>
    <lineage>
        <taxon>Eukaryota</taxon>
        <taxon>Viridiplantae</taxon>
        <taxon>Chlorophyta</taxon>
        <taxon>core chlorophytes</taxon>
        <taxon>Trebouxiophyceae</taxon>
        <taxon>Chlorellales</taxon>
        <taxon>Chlorellaceae</taxon>
        <taxon>Chlorella clade</taxon>
        <taxon>Chlorella</taxon>
    </lineage>
</organism>
<dbReference type="AlphaFoldDB" id="A0AAD5DU22"/>